<keyword evidence="3 9" id="KW-0285">Flavoprotein</keyword>
<evidence type="ECO:0000256" key="10">
    <source>
        <dbReference type="SAM" id="Phobius"/>
    </source>
</evidence>
<organism evidence="12 13">
    <name type="scientific">Vibrio diazotrophicus</name>
    <dbReference type="NCBI Taxonomy" id="685"/>
    <lineage>
        <taxon>Bacteria</taxon>
        <taxon>Pseudomonadati</taxon>
        <taxon>Pseudomonadota</taxon>
        <taxon>Gammaproteobacteria</taxon>
        <taxon>Vibrionales</taxon>
        <taxon>Vibrionaceae</taxon>
        <taxon>Vibrio</taxon>
    </lineage>
</organism>
<feature type="modified residue" description="FMN phosphoryl threonine" evidence="9">
    <location>
        <position position="176"/>
    </location>
</feature>
<dbReference type="AlphaFoldDB" id="A0A2J8I7V6"/>
<comment type="subunit">
    <text evidence="9">The complex is composed of six subunits: RnfA, RnfB, RnfC, RnfD, RnfE and RnfG.</text>
</comment>
<dbReference type="NCBIfam" id="TIGR01947">
    <property type="entry name" value="rnfG"/>
    <property type="match status" value="1"/>
</dbReference>
<proteinExistence type="inferred from homology"/>
<evidence type="ECO:0000256" key="5">
    <source>
        <dbReference type="ARBA" id="ARBA00022692"/>
    </source>
</evidence>
<comment type="subcellular location">
    <subcellularLocation>
        <location evidence="9">Cell inner membrane</location>
        <topology evidence="9">Single-pass membrane protein</topology>
    </subcellularLocation>
</comment>
<name>A0A2J8I7V6_VIBDI</name>
<feature type="transmembrane region" description="Helical" evidence="10">
    <location>
        <begin position="12"/>
        <end position="36"/>
    </location>
</feature>
<dbReference type="OrthoDB" id="9784165at2"/>
<evidence type="ECO:0000256" key="1">
    <source>
        <dbReference type="ARBA" id="ARBA00022448"/>
    </source>
</evidence>
<evidence type="ECO:0000256" key="7">
    <source>
        <dbReference type="ARBA" id="ARBA00022982"/>
    </source>
</evidence>
<dbReference type="PANTHER" id="PTHR36118">
    <property type="entry name" value="ION-TRANSLOCATING OXIDOREDUCTASE COMPLEX SUBUNIT G"/>
    <property type="match status" value="1"/>
</dbReference>
<dbReference type="EMBL" id="POSK01000001">
    <property type="protein sequence ID" value="PNI06617.1"/>
    <property type="molecule type" value="Genomic_DNA"/>
</dbReference>
<evidence type="ECO:0000313" key="13">
    <source>
        <dbReference type="Proteomes" id="UP000236449"/>
    </source>
</evidence>
<dbReference type="SMART" id="SM00900">
    <property type="entry name" value="FMN_bind"/>
    <property type="match status" value="1"/>
</dbReference>
<keyword evidence="6 9" id="KW-1278">Translocase</keyword>
<evidence type="ECO:0000256" key="3">
    <source>
        <dbReference type="ARBA" id="ARBA00022630"/>
    </source>
</evidence>
<keyword evidence="9 10" id="KW-0472">Membrane</keyword>
<comment type="similarity">
    <text evidence="9">Belongs to the RnfG family.</text>
</comment>
<accession>A0A2J8I7V6</accession>
<keyword evidence="9" id="KW-1003">Cell membrane</keyword>
<comment type="cofactor">
    <cofactor evidence="9">
        <name>FMN</name>
        <dbReference type="ChEBI" id="CHEBI:58210"/>
    </cofactor>
</comment>
<dbReference type="Pfam" id="PF04205">
    <property type="entry name" value="FMN_bind"/>
    <property type="match status" value="1"/>
</dbReference>
<keyword evidence="7 9" id="KW-0249">Electron transport</keyword>
<keyword evidence="4 9" id="KW-0288">FMN</keyword>
<evidence type="ECO:0000256" key="9">
    <source>
        <dbReference type="HAMAP-Rule" id="MF_00479"/>
    </source>
</evidence>
<evidence type="ECO:0000313" key="12">
    <source>
        <dbReference type="EMBL" id="PNI06617.1"/>
    </source>
</evidence>
<dbReference type="InterPro" id="IPR010209">
    <property type="entry name" value="Ion_transpt_RnfG/RsxG"/>
</dbReference>
<keyword evidence="1 9" id="KW-0813">Transport</keyword>
<comment type="caution">
    <text evidence="12">The sequence shown here is derived from an EMBL/GenBank/DDBJ whole genome shotgun (WGS) entry which is preliminary data.</text>
</comment>
<comment type="function">
    <text evidence="9">Part of a membrane-bound complex that couples electron transfer with translocation of ions across the membrane.</text>
</comment>
<protein>
    <recommendedName>
        <fullName evidence="9">Ion-translocating oxidoreductase complex subunit G</fullName>
        <ecNumber evidence="9">7.-.-.-</ecNumber>
    </recommendedName>
    <alternativeName>
        <fullName evidence="9">Rnf electron transport complex subunit G</fullName>
    </alternativeName>
</protein>
<dbReference type="GO" id="GO:0009055">
    <property type="term" value="F:electron transfer activity"/>
    <property type="evidence" value="ECO:0007669"/>
    <property type="project" value="InterPro"/>
</dbReference>
<reference evidence="12 13" key="1">
    <citation type="submission" date="2018-01" db="EMBL/GenBank/DDBJ databases">
        <title>Draft genome sequences of six Vibrio diazotrophicus strains isolated from deep-sea sediments of the Baltic Sea.</title>
        <authorList>
            <person name="Castillo D."/>
            <person name="Vandieken V."/>
            <person name="Chiang O."/>
            <person name="Middelboe M."/>
        </authorList>
    </citation>
    <scope>NUCLEOTIDE SEQUENCE [LARGE SCALE GENOMIC DNA]</scope>
    <source>
        <strain evidence="12 13">60.27F</strain>
    </source>
</reference>
<keyword evidence="2 9" id="KW-0597">Phosphoprotein</keyword>
<dbReference type="PIRSF" id="PIRSF006091">
    <property type="entry name" value="E_trnsport_RnfG"/>
    <property type="match status" value="1"/>
</dbReference>
<dbReference type="Proteomes" id="UP000236449">
    <property type="component" value="Unassembled WGS sequence"/>
</dbReference>
<dbReference type="GO" id="GO:0005886">
    <property type="term" value="C:plasma membrane"/>
    <property type="evidence" value="ECO:0007669"/>
    <property type="project" value="UniProtKB-SubCell"/>
</dbReference>
<dbReference type="HAMAP" id="MF_00479">
    <property type="entry name" value="RsxG_RnfG"/>
    <property type="match status" value="1"/>
</dbReference>
<dbReference type="RefSeq" id="WP_102965148.1">
    <property type="nucleotide sequence ID" value="NZ_POSK01000001.1"/>
</dbReference>
<keyword evidence="5 9" id="KW-0812">Transmembrane</keyword>
<dbReference type="InterPro" id="IPR007329">
    <property type="entry name" value="FMN-bd"/>
</dbReference>
<evidence type="ECO:0000259" key="11">
    <source>
        <dbReference type="SMART" id="SM00900"/>
    </source>
</evidence>
<sequence>MMEQIEKWKEQVGYQAGLLAVTCGLAAIFLVLTQWITQPLIEQRIAEDQNALLSEVLAGQEYSNDVFASGKVIEYQGSQFDLFAVENSQHQVISWVIRGVQDGYSGPISYLVGTTPQGEILGVRIISHSETPGLGDKIELGKSSWILSFAKRSLESTPLWAVKKDGGDFDQFSGATITPRSVVKGVHKALLALAQEQEASHE</sequence>
<dbReference type="EC" id="7.-.-.-" evidence="9"/>
<dbReference type="GO" id="GO:0010181">
    <property type="term" value="F:FMN binding"/>
    <property type="evidence" value="ECO:0007669"/>
    <property type="project" value="InterPro"/>
</dbReference>
<evidence type="ECO:0000256" key="8">
    <source>
        <dbReference type="ARBA" id="ARBA00022989"/>
    </source>
</evidence>
<dbReference type="GO" id="GO:0022900">
    <property type="term" value="P:electron transport chain"/>
    <property type="evidence" value="ECO:0007669"/>
    <property type="project" value="UniProtKB-UniRule"/>
</dbReference>
<keyword evidence="8 9" id="KW-1133">Transmembrane helix</keyword>
<keyword evidence="9" id="KW-0997">Cell inner membrane</keyword>
<gene>
    <name evidence="9" type="primary">rnfG</name>
    <name evidence="12" type="ORF">C1N32_01000</name>
</gene>
<feature type="domain" description="FMN-binding" evidence="11">
    <location>
        <begin position="103"/>
        <end position="193"/>
    </location>
</feature>
<evidence type="ECO:0000256" key="4">
    <source>
        <dbReference type="ARBA" id="ARBA00022643"/>
    </source>
</evidence>
<evidence type="ECO:0000256" key="6">
    <source>
        <dbReference type="ARBA" id="ARBA00022967"/>
    </source>
</evidence>
<dbReference type="PANTHER" id="PTHR36118:SF1">
    <property type="entry name" value="ION-TRANSLOCATING OXIDOREDUCTASE COMPLEX SUBUNIT G"/>
    <property type="match status" value="1"/>
</dbReference>
<evidence type="ECO:0000256" key="2">
    <source>
        <dbReference type="ARBA" id="ARBA00022553"/>
    </source>
</evidence>